<dbReference type="AlphaFoldDB" id="A0A084G3E8"/>
<dbReference type="InterPro" id="IPR050130">
    <property type="entry name" value="ClpA_ClpB"/>
</dbReference>
<dbReference type="InterPro" id="IPR001270">
    <property type="entry name" value="ClpA/B"/>
</dbReference>
<feature type="domain" description="AAA+ ATPase" evidence="4">
    <location>
        <begin position="395"/>
        <end position="546"/>
    </location>
</feature>
<sequence length="691" mass="76444">MAPSSLVDEASVVELMRDCSVTRERATHLIQSLPNEQKHSLNRPSSRSRSPTLASHRRKGSLNSGSTRSSAGSFSPLPVFPPRLVIAPVAEKRAVTSDREDLLSRLSLLPSSSGSAVNTDQGSVNGFAIPPIGSGEEAYSASVSSEESDPLESTDWDFILPDIPHPGHLLPDMSDGQGPDDFDLEKLVGAVLHGEDLQTVSNYLLYYNDRTVREHLQEEVRGFHSIFYVVASNNTDILKLWVSHGASISVTHKPSEIPLLPFAIVNGVNIKGDTIPMVTTLLSLGANPRTIPENLYKDFYNDDGGKLQVFSPDDDNVWYTEAAHKKLVQALNLTHRYLLERSTKLKKASVRHRQVAKLRNAEPILGVPYFLIGQTIAASRLSQKLISHLMIPHRRPLVLIFAGPSGHGKTELARRMGHLLGLPLNIVDCTIVNREMELFGPRHPYTGAGGGTPLNNFLANNARQRCVVFLDEFEKTTKDIHQALLVPFDNGEYQDRRNLSTVDCSNTIWILATNAFDNTITSFCDRNPQIFSDNEKERKVLVRKLSKTLKADSLQHFGAPITGRISEFIPFLPFSPVEQAVVGHKFLLDLIKKVRAPVRLSRTSATSPHEQLLGNVNLQVKRDVAVCKVLAEEYSPDLGARSMIAAVERVKELLIDLYLDEDDEIVEDGGMDDFLLDIHGGEVVVHKTKGE</sequence>
<dbReference type="VEuPathDB" id="FungiDB:SAPIO_CDS6668"/>
<dbReference type="GO" id="GO:0016887">
    <property type="term" value="F:ATP hydrolysis activity"/>
    <property type="evidence" value="ECO:0007669"/>
    <property type="project" value="InterPro"/>
</dbReference>
<dbReference type="Proteomes" id="UP000028545">
    <property type="component" value="Unassembled WGS sequence"/>
</dbReference>
<evidence type="ECO:0000256" key="2">
    <source>
        <dbReference type="ARBA" id="ARBA00022840"/>
    </source>
</evidence>
<evidence type="ECO:0000256" key="1">
    <source>
        <dbReference type="ARBA" id="ARBA00022741"/>
    </source>
</evidence>
<dbReference type="PANTHER" id="PTHR11638">
    <property type="entry name" value="ATP-DEPENDENT CLP PROTEASE"/>
    <property type="match status" value="1"/>
</dbReference>
<dbReference type="SMART" id="SM00382">
    <property type="entry name" value="AAA"/>
    <property type="match status" value="1"/>
</dbReference>
<dbReference type="GO" id="GO:0034605">
    <property type="term" value="P:cellular response to heat"/>
    <property type="evidence" value="ECO:0007669"/>
    <property type="project" value="TreeGrafter"/>
</dbReference>
<proteinExistence type="predicted"/>
<dbReference type="GO" id="GO:0005524">
    <property type="term" value="F:ATP binding"/>
    <property type="evidence" value="ECO:0007669"/>
    <property type="project" value="UniProtKB-KW"/>
</dbReference>
<evidence type="ECO:0000256" key="3">
    <source>
        <dbReference type="SAM" id="MobiDB-lite"/>
    </source>
</evidence>
<keyword evidence="2" id="KW-0067">ATP-binding</keyword>
<dbReference type="GeneID" id="27725740"/>
<dbReference type="RefSeq" id="XP_016641659.1">
    <property type="nucleotide sequence ID" value="XM_016788715.1"/>
</dbReference>
<dbReference type="Pfam" id="PF07724">
    <property type="entry name" value="AAA_2"/>
    <property type="match status" value="1"/>
</dbReference>
<dbReference type="EMBL" id="JOWA01000106">
    <property type="protein sequence ID" value="KEZ41860.1"/>
    <property type="molecule type" value="Genomic_DNA"/>
</dbReference>
<keyword evidence="1" id="KW-0547">Nucleotide-binding</keyword>
<protein>
    <recommendedName>
        <fullName evidence="4">AAA+ ATPase domain-containing protein</fullName>
    </recommendedName>
</protein>
<dbReference type="Gene3D" id="3.40.50.300">
    <property type="entry name" value="P-loop containing nucleotide triphosphate hydrolases"/>
    <property type="match status" value="1"/>
</dbReference>
<evidence type="ECO:0000313" key="5">
    <source>
        <dbReference type="EMBL" id="KEZ41860.1"/>
    </source>
</evidence>
<dbReference type="HOGENOM" id="CLU_021319_0_0_1"/>
<dbReference type="GO" id="GO:0005739">
    <property type="term" value="C:mitochondrion"/>
    <property type="evidence" value="ECO:0007669"/>
    <property type="project" value="TreeGrafter"/>
</dbReference>
<organism evidence="5 6">
    <name type="scientific">Pseudallescheria apiosperma</name>
    <name type="common">Scedosporium apiospermum</name>
    <dbReference type="NCBI Taxonomy" id="563466"/>
    <lineage>
        <taxon>Eukaryota</taxon>
        <taxon>Fungi</taxon>
        <taxon>Dikarya</taxon>
        <taxon>Ascomycota</taxon>
        <taxon>Pezizomycotina</taxon>
        <taxon>Sordariomycetes</taxon>
        <taxon>Hypocreomycetidae</taxon>
        <taxon>Microascales</taxon>
        <taxon>Microascaceae</taxon>
        <taxon>Scedosporium</taxon>
    </lineage>
</organism>
<evidence type="ECO:0000313" key="6">
    <source>
        <dbReference type="Proteomes" id="UP000028545"/>
    </source>
</evidence>
<reference evidence="5 6" key="1">
    <citation type="journal article" date="2014" name="Genome Announc.">
        <title>Draft genome sequence of the pathogenic fungus Scedosporium apiospermum.</title>
        <authorList>
            <person name="Vandeputte P."/>
            <person name="Ghamrawi S."/>
            <person name="Rechenmann M."/>
            <person name="Iltis A."/>
            <person name="Giraud S."/>
            <person name="Fleury M."/>
            <person name="Thornton C."/>
            <person name="Delhaes L."/>
            <person name="Meyer W."/>
            <person name="Papon N."/>
            <person name="Bouchara J.P."/>
        </authorList>
    </citation>
    <scope>NUCLEOTIDE SEQUENCE [LARGE SCALE GENOMIC DNA]</scope>
    <source>
        <strain evidence="5 6">IHEM 14462</strain>
    </source>
</reference>
<gene>
    <name evidence="5" type="ORF">SAPIO_CDS6668</name>
</gene>
<dbReference type="KEGG" id="sapo:SAPIO_CDS6668"/>
<dbReference type="PRINTS" id="PR00300">
    <property type="entry name" value="CLPPROTEASEA"/>
</dbReference>
<evidence type="ECO:0000259" key="4">
    <source>
        <dbReference type="SMART" id="SM00382"/>
    </source>
</evidence>
<dbReference type="SUPFAM" id="SSF52540">
    <property type="entry name" value="P-loop containing nucleoside triphosphate hydrolases"/>
    <property type="match status" value="1"/>
</dbReference>
<comment type="caution">
    <text evidence="5">The sequence shown here is derived from an EMBL/GenBank/DDBJ whole genome shotgun (WGS) entry which is preliminary data.</text>
</comment>
<dbReference type="PANTHER" id="PTHR11638:SF93">
    <property type="entry name" value="MITOCHONDRIAL DISAGGREGASE"/>
    <property type="match status" value="1"/>
</dbReference>
<keyword evidence="6" id="KW-1185">Reference proteome</keyword>
<dbReference type="InterPro" id="IPR003593">
    <property type="entry name" value="AAA+_ATPase"/>
</dbReference>
<accession>A0A084G3E8</accession>
<dbReference type="OMA" id="PYFLIGQ"/>
<dbReference type="InterPro" id="IPR027417">
    <property type="entry name" value="P-loop_NTPase"/>
</dbReference>
<feature type="compositionally biased region" description="Low complexity" evidence="3">
    <location>
        <begin position="61"/>
        <end position="74"/>
    </location>
</feature>
<name>A0A084G3E8_PSEDA</name>
<dbReference type="OrthoDB" id="47330at2759"/>
<dbReference type="InterPro" id="IPR003959">
    <property type="entry name" value="ATPase_AAA_core"/>
</dbReference>
<feature type="region of interest" description="Disordered" evidence="3">
    <location>
        <begin position="28"/>
        <end position="74"/>
    </location>
</feature>